<proteinExistence type="predicted"/>
<dbReference type="EMBL" id="JABBWK010000009">
    <property type="protein sequence ID" value="KAG1904772.1"/>
    <property type="molecule type" value="Genomic_DNA"/>
</dbReference>
<feature type="coiled-coil region" evidence="1">
    <location>
        <begin position="404"/>
        <end position="456"/>
    </location>
</feature>
<reference evidence="3" key="1">
    <citation type="journal article" date="2020" name="New Phytol.">
        <title>Comparative genomics reveals dynamic genome evolution in host specialist ectomycorrhizal fungi.</title>
        <authorList>
            <person name="Lofgren L.A."/>
            <person name="Nguyen N.H."/>
            <person name="Vilgalys R."/>
            <person name="Ruytinx J."/>
            <person name="Liao H.L."/>
            <person name="Branco S."/>
            <person name="Kuo A."/>
            <person name="LaButti K."/>
            <person name="Lipzen A."/>
            <person name="Andreopoulos W."/>
            <person name="Pangilinan J."/>
            <person name="Riley R."/>
            <person name="Hundley H."/>
            <person name="Na H."/>
            <person name="Barry K."/>
            <person name="Grigoriev I.V."/>
            <person name="Stajich J.E."/>
            <person name="Kennedy P.G."/>
        </authorList>
    </citation>
    <scope>NUCLEOTIDE SEQUENCE</scope>
    <source>
        <strain evidence="3">FC203</strain>
    </source>
</reference>
<dbReference type="PANTHER" id="PTHR43941:SF1">
    <property type="entry name" value="STRUCTURAL MAINTENANCE OF CHROMOSOMES PROTEIN 2"/>
    <property type="match status" value="1"/>
</dbReference>
<feature type="region of interest" description="Disordered" evidence="2">
    <location>
        <begin position="1256"/>
        <end position="1428"/>
    </location>
</feature>
<feature type="coiled-coil region" evidence="1">
    <location>
        <begin position="174"/>
        <end position="324"/>
    </location>
</feature>
<feature type="coiled-coil region" evidence="1">
    <location>
        <begin position="531"/>
        <end position="729"/>
    </location>
</feature>
<feature type="coiled-coil region" evidence="1">
    <location>
        <begin position="818"/>
        <end position="873"/>
    </location>
</feature>
<gene>
    <name evidence="3" type="ORF">F5891DRAFT_945033</name>
</gene>
<dbReference type="Gene3D" id="1.10.287.1490">
    <property type="match status" value="2"/>
</dbReference>
<feature type="compositionally biased region" description="Polar residues" evidence="2">
    <location>
        <begin position="1321"/>
        <end position="1330"/>
    </location>
</feature>
<feature type="region of interest" description="Disordered" evidence="2">
    <location>
        <begin position="146"/>
        <end position="174"/>
    </location>
</feature>
<feature type="compositionally biased region" description="Polar residues" evidence="2">
    <location>
        <begin position="151"/>
        <end position="174"/>
    </location>
</feature>
<evidence type="ECO:0000313" key="4">
    <source>
        <dbReference type="Proteomes" id="UP001195769"/>
    </source>
</evidence>
<comment type="caution">
    <text evidence="3">The sequence shown here is derived from an EMBL/GenBank/DDBJ whole genome shotgun (WGS) entry which is preliminary data.</text>
</comment>
<dbReference type="GeneID" id="64668901"/>
<protein>
    <submittedName>
        <fullName evidence="3">Uncharacterized protein</fullName>
    </submittedName>
</protein>
<feature type="coiled-coil region" evidence="1">
    <location>
        <begin position="901"/>
        <end position="1148"/>
    </location>
</feature>
<feature type="coiled-coil region" evidence="1">
    <location>
        <begin position="1193"/>
        <end position="1220"/>
    </location>
</feature>
<evidence type="ECO:0000313" key="3">
    <source>
        <dbReference type="EMBL" id="KAG1904772.1"/>
    </source>
</evidence>
<sequence>MSLKDIGKYDVSEEAQALKDKLASQDTENAGLRSRLMKREAELEELKTSLNETLYKLSTEADRALRLESDLARRSDELKIEKMASRNGEAALLAAQDRLKAEERAARELEATLDTMSCQSESVRAQTFKLETEKRNMESRVRELERMLESTKPQPTANSRLPQRSGRPRSSSTLRDMEMKLTRAQEDLVKTQNTQFSVEKAMQARIAELVSVIEDKNEELEVLKSSQGAGNAMEREEELMKRIDEDEVKIKTLESLLREQQSGPTQAAYDKLQRRLRAESEKLTSSEKRLQDLMKEKEEAQDACTNTRQELDRTDRLLQDSKERIRALTVIESGLKQEIMDLRSNEESARRSTATDQDHMDIDVDDIQSNFDSSFLYPNCSTPLPSTKANVSAHPGDATLANHIETLLAAVDRIRSERDDLRRTLEFSSTEARITVQTLEKRIHELTQEADEASAYNRRNKRLVLFITALGVVVNHLRSRLHAAEQNQVLDHSQLVAERDAMLRDLQSKFEVSCQQLTVSEESRNHMLLLVTELEAKVQSLAAEVQAAESSHEDTRDALQQAEEQLVDLTRAYENIESERNSLSLQVTNLQTDLEAAQEELTGAHGRYSALQAQQLSTMSATGVAHALREQIQELEGRVNRRTEQIGVHQHDIRRLETNLKLQEERISEMMSELEMMSAQKEAMVEDCAEARDARDQAVSNLEAAELEVEKLQEENDNLKATHDGELSSMVAIVAKAMSNARHAQSMVDQHLINEPQMLSKIAVLEAHNSKLSEDIGVLASEKEGLIRDLAENVASLSCLGALRTEEHAEMGQLVVSLATVRKELSNSDCNLENSRQEVAALQAQLSSFRCALEDKAATLESLHDELDELRSRHQITCKTLSRAQDDLQERIQASQAGESNAELQDLHARHAVEVEDLQERLKHTDQELSQATQLLQSADLRFAEVQQCNRELRNQIAALTDDAQRRAKTLSNTQNELAAAKEECQHLASLVEQSTSELKLARQTHIDALRQAEQQIRELQDDRVKKVAVLEANERDLQDFQLRQANEQAEAELSSLLAEKQSLQVETTSLEAEIQRSMSLTRYLEQQVRESEISNSSLKETLEQVQLRLAQSEKAGKAAELNLALQITQHEKAISSLRWELDAVRSEPKLHDIVAELEERTREMDQLLQSKCAEIEDYDDRILEQVNSLAANKKLSTKVESLTRKVQNLQTKLASAKESAQTSPANLAASSVQTVQPLPVVPLVPRVPVFTDTKPILGRDRAMSNTPAASQSQTPERKPMQSGMTQTGIPEEEVPTSAGKKRRAPEHDDRDTVPPEGRYTSDSDMQAATTPRLRRTLHSSRSGFTPIRSARSITNLPSPGRRATTTISDVTNSPRSTSDPQTSRTSSKRTWLGKIRGGVPQSNNPGGRVVSSRGNVFEKMPDIPRSS</sequence>
<evidence type="ECO:0000256" key="2">
    <source>
        <dbReference type="SAM" id="MobiDB-lite"/>
    </source>
</evidence>
<dbReference type="RefSeq" id="XP_041230347.1">
    <property type="nucleotide sequence ID" value="XM_041374603.1"/>
</dbReference>
<dbReference type="PANTHER" id="PTHR43941">
    <property type="entry name" value="STRUCTURAL MAINTENANCE OF CHROMOSOMES PROTEIN 2"/>
    <property type="match status" value="1"/>
</dbReference>
<dbReference type="Proteomes" id="UP001195769">
    <property type="component" value="Unassembled WGS sequence"/>
</dbReference>
<feature type="compositionally biased region" description="Polar residues" evidence="2">
    <location>
        <begin position="1352"/>
        <end position="1390"/>
    </location>
</feature>
<evidence type="ECO:0000256" key="1">
    <source>
        <dbReference type="SAM" id="Coils"/>
    </source>
</evidence>
<name>A0AAD4EEV7_9AGAM</name>
<dbReference type="SUPFAM" id="SSF57997">
    <property type="entry name" value="Tropomyosin"/>
    <property type="match status" value="1"/>
</dbReference>
<feature type="coiled-coil region" evidence="1">
    <location>
        <begin position="15"/>
        <end position="53"/>
    </location>
</feature>
<keyword evidence="1" id="KW-0175">Coiled coil</keyword>
<feature type="compositionally biased region" description="Polar residues" evidence="2">
    <location>
        <begin position="1264"/>
        <end position="1275"/>
    </location>
</feature>
<keyword evidence="4" id="KW-1185">Reference proteome</keyword>
<accession>A0AAD4EEV7</accession>
<organism evidence="3 4">
    <name type="scientific">Suillus fuscotomentosus</name>
    <dbReference type="NCBI Taxonomy" id="1912939"/>
    <lineage>
        <taxon>Eukaryota</taxon>
        <taxon>Fungi</taxon>
        <taxon>Dikarya</taxon>
        <taxon>Basidiomycota</taxon>
        <taxon>Agaricomycotina</taxon>
        <taxon>Agaricomycetes</taxon>
        <taxon>Agaricomycetidae</taxon>
        <taxon>Boletales</taxon>
        <taxon>Suillineae</taxon>
        <taxon>Suillaceae</taxon>
        <taxon>Suillus</taxon>
    </lineage>
</organism>